<keyword evidence="2" id="KW-1185">Reference proteome</keyword>
<dbReference type="AlphaFoldDB" id="A0A8T0INN3"/>
<proteinExistence type="predicted"/>
<sequence>MKRTACGSAMAGSMKGEGEHARAHNLTIDIDLRNSYSCRAPTSLRAAMKLLELVLVFFRWTCARLESLRLITGSLIRSC</sequence>
<protein>
    <submittedName>
        <fullName evidence="1">Uncharacterized protein</fullName>
    </submittedName>
</protein>
<dbReference type="Proteomes" id="UP000822688">
    <property type="component" value="Chromosome 3"/>
</dbReference>
<accession>A0A8T0INN3</accession>
<comment type="caution">
    <text evidence="1">The sequence shown here is derived from an EMBL/GenBank/DDBJ whole genome shotgun (WGS) entry which is preliminary data.</text>
</comment>
<evidence type="ECO:0000313" key="2">
    <source>
        <dbReference type="Proteomes" id="UP000822688"/>
    </source>
</evidence>
<gene>
    <name evidence="1" type="ORF">KC19_3G221900</name>
</gene>
<reference evidence="1" key="1">
    <citation type="submission" date="2020-06" db="EMBL/GenBank/DDBJ databases">
        <title>WGS assembly of Ceratodon purpureus strain R40.</title>
        <authorList>
            <person name="Carey S.B."/>
            <person name="Jenkins J."/>
            <person name="Shu S."/>
            <person name="Lovell J.T."/>
            <person name="Sreedasyam A."/>
            <person name="Maumus F."/>
            <person name="Tiley G.P."/>
            <person name="Fernandez-Pozo N."/>
            <person name="Barry K."/>
            <person name="Chen C."/>
            <person name="Wang M."/>
            <person name="Lipzen A."/>
            <person name="Daum C."/>
            <person name="Saski C.A."/>
            <person name="Payton A.C."/>
            <person name="Mcbreen J.C."/>
            <person name="Conrad R.E."/>
            <person name="Kollar L.M."/>
            <person name="Olsson S."/>
            <person name="Huttunen S."/>
            <person name="Landis J.B."/>
            <person name="Wickett N.J."/>
            <person name="Johnson M.G."/>
            <person name="Rensing S.A."/>
            <person name="Grimwood J."/>
            <person name="Schmutz J."/>
            <person name="Mcdaniel S.F."/>
        </authorList>
    </citation>
    <scope>NUCLEOTIDE SEQUENCE</scope>
    <source>
        <strain evidence="1">R40</strain>
    </source>
</reference>
<evidence type="ECO:0000313" key="1">
    <source>
        <dbReference type="EMBL" id="KAG0584607.1"/>
    </source>
</evidence>
<dbReference type="EMBL" id="CM026423">
    <property type="protein sequence ID" value="KAG0584607.1"/>
    <property type="molecule type" value="Genomic_DNA"/>
</dbReference>
<organism evidence="1 2">
    <name type="scientific">Ceratodon purpureus</name>
    <name type="common">Fire moss</name>
    <name type="synonym">Dicranum purpureum</name>
    <dbReference type="NCBI Taxonomy" id="3225"/>
    <lineage>
        <taxon>Eukaryota</taxon>
        <taxon>Viridiplantae</taxon>
        <taxon>Streptophyta</taxon>
        <taxon>Embryophyta</taxon>
        <taxon>Bryophyta</taxon>
        <taxon>Bryophytina</taxon>
        <taxon>Bryopsida</taxon>
        <taxon>Dicranidae</taxon>
        <taxon>Pseudoditrichales</taxon>
        <taxon>Ditrichaceae</taxon>
        <taxon>Ceratodon</taxon>
    </lineage>
</organism>
<name>A0A8T0INN3_CERPU</name>